<dbReference type="CDD" id="cd03431">
    <property type="entry name" value="NUDIX_DNA_Glycosylase_C-MutY"/>
    <property type="match status" value="1"/>
</dbReference>
<dbReference type="InterPro" id="IPR005760">
    <property type="entry name" value="A/G_AdeGlyc_MutY"/>
</dbReference>
<dbReference type="InterPro" id="IPR015797">
    <property type="entry name" value="NUDIX_hydrolase-like_dom_sf"/>
</dbReference>
<sequence length="396" mass="45821">MTAINQDFSLKGWLGKSAIEDIGPNIEGVEVWGPKTVQAFRKQLLAWYDQEKRDLPWRKEKDPYAIWVSEIMLQQTQVNTVIPYYHKFMRQFPHVQALSQASDDDLLKVWQGLGYYSRVKNMRQAAQQVMEEYGGKFPKTQAELKKLKGIGPYTSGAIASIAFNEAVPAIDGNAMRVFSRLFAINADISKARNQRIFKAVIAYVLDPKRPGDFNQALMDLGSSYELPKQPSDPESPIRNFNLSYLTNTSQNYPVKQSKIKTKTLSLNALLVRNERGQFLIQKRPSKGLLANLWTVPLFEQTTQDKPSYENLVEETQEIYHFHPIVMKTPIGHVKHVFSHRIWEIDLYFAELSWAKTELAEVEKTDWLYLHDLDQHAFPTVQMKIWKALYDYLKNDE</sequence>
<dbReference type="EMBL" id="LSCQ01000007">
    <property type="protein sequence ID" value="KXB38285.1"/>
    <property type="molecule type" value="Genomic_DNA"/>
</dbReference>
<keyword evidence="10 14" id="KW-0408">Iron</keyword>
<keyword evidence="7" id="KW-0479">Metal-binding</keyword>
<dbReference type="GO" id="GO:0000701">
    <property type="term" value="F:purine-specific mismatch base pair DNA N-glycosylase activity"/>
    <property type="evidence" value="ECO:0007669"/>
    <property type="project" value="UniProtKB-EC"/>
</dbReference>
<evidence type="ECO:0000256" key="4">
    <source>
        <dbReference type="ARBA" id="ARBA00012045"/>
    </source>
</evidence>
<evidence type="ECO:0000256" key="13">
    <source>
        <dbReference type="ARBA" id="ARBA00023295"/>
    </source>
</evidence>
<evidence type="ECO:0000256" key="6">
    <source>
        <dbReference type="ARBA" id="ARBA00022485"/>
    </source>
</evidence>
<dbReference type="Gene3D" id="1.10.1670.10">
    <property type="entry name" value="Helix-hairpin-Helix base-excision DNA repair enzymes (C-terminal)"/>
    <property type="match status" value="1"/>
</dbReference>
<evidence type="ECO:0000256" key="2">
    <source>
        <dbReference type="ARBA" id="ARBA00002933"/>
    </source>
</evidence>
<dbReference type="SUPFAM" id="SSF48150">
    <property type="entry name" value="DNA-glycosylase"/>
    <property type="match status" value="1"/>
</dbReference>
<evidence type="ECO:0000256" key="14">
    <source>
        <dbReference type="RuleBase" id="RU365096"/>
    </source>
</evidence>
<keyword evidence="9" id="KW-0378">Hydrolase</keyword>
<dbReference type="GO" id="GO:0006298">
    <property type="term" value="P:mismatch repair"/>
    <property type="evidence" value="ECO:0007669"/>
    <property type="project" value="TreeGrafter"/>
</dbReference>
<dbReference type="AlphaFoldDB" id="A0A133Y5C5"/>
<dbReference type="GO" id="GO:0006284">
    <property type="term" value="P:base-excision repair"/>
    <property type="evidence" value="ECO:0007669"/>
    <property type="project" value="UniProtKB-UniRule"/>
</dbReference>
<dbReference type="Pfam" id="PF00633">
    <property type="entry name" value="HHH"/>
    <property type="match status" value="1"/>
</dbReference>
<dbReference type="InterPro" id="IPR003265">
    <property type="entry name" value="HhH-GPD_domain"/>
</dbReference>
<dbReference type="RefSeq" id="WP_060936259.1">
    <property type="nucleotide sequence ID" value="NZ_JASOZP010000023.1"/>
</dbReference>
<gene>
    <name evidence="16" type="ORF">HMPREF3187_00037</name>
</gene>
<dbReference type="InterPro" id="IPR000445">
    <property type="entry name" value="HhH_motif"/>
</dbReference>
<evidence type="ECO:0000256" key="8">
    <source>
        <dbReference type="ARBA" id="ARBA00022763"/>
    </source>
</evidence>
<comment type="catalytic activity">
    <reaction evidence="1 14">
        <text>Hydrolyzes free adenine bases from 7,8-dihydro-8-oxoguanine:adenine mismatched double-stranded DNA, leaving an apurinic site.</text>
        <dbReference type="EC" id="3.2.2.31"/>
    </reaction>
</comment>
<dbReference type="NCBIfam" id="TIGR01084">
    <property type="entry name" value="mutY"/>
    <property type="match status" value="1"/>
</dbReference>
<dbReference type="PATRIC" id="fig|87541.4.peg.37"/>
<keyword evidence="13 14" id="KW-0326">Glycosidase</keyword>
<evidence type="ECO:0000256" key="1">
    <source>
        <dbReference type="ARBA" id="ARBA00000843"/>
    </source>
</evidence>
<evidence type="ECO:0000256" key="12">
    <source>
        <dbReference type="ARBA" id="ARBA00023204"/>
    </source>
</evidence>
<reference evidence="16 17" key="1">
    <citation type="submission" date="2016-01" db="EMBL/GenBank/DDBJ databases">
        <authorList>
            <person name="Oliw E.H."/>
        </authorList>
    </citation>
    <scope>NUCLEOTIDE SEQUENCE [LARGE SCALE GENOMIC DNA]</scope>
    <source>
        <strain evidence="16 17">KA00635</strain>
    </source>
</reference>
<accession>A0A133Y5C5</accession>
<dbReference type="Proteomes" id="UP000070422">
    <property type="component" value="Unassembled WGS sequence"/>
</dbReference>
<dbReference type="STRING" id="87541.AWM71_04770"/>
<evidence type="ECO:0000256" key="9">
    <source>
        <dbReference type="ARBA" id="ARBA00022801"/>
    </source>
</evidence>
<dbReference type="InterPro" id="IPR023170">
    <property type="entry name" value="HhH_base_excis_C"/>
</dbReference>
<comment type="function">
    <text evidence="2">Adenine glycosylase active on G-A mispairs. MutY also corrects error-prone DNA synthesis past GO lesions which are due to the oxidatively damaged form of guanine: 7,8-dihydro-8-oxoguanine (8-oxo-dGTP).</text>
</comment>
<dbReference type="EC" id="3.2.2.31" evidence="4 14"/>
<name>A0A133Y5C5_9LACT</name>
<proteinExistence type="inferred from homology"/>
<evidence type="ECO:0000313" key="17">
    <source>
        <dbReference type="Proteomes" id="UP000070422"/>
    </source>
</evidence>
<evidence type="ECO:0000259" key="15">
    <source>
        <dbReference type="SMART" id="SM00478"/>
    </source>
</evidence>
<evidence type="ECO:0000256" key="7">
    <source>
        <dbReference type="ARBA" id="ARBA00022723"/>
    </source>
</evidence>
<keyword evidence="8 14" id="KW-0227">DNA damage</keyword>
<comment type="similarity">
    <text evidence="3 14">Belongs to the Nth/MutY family.</text>
</comment>
<dbReference type="CDD" id="cd00056">
    <property type="entry name" value="ENDO3c"/>
    <property type="match status" value="1"/>
</dbReference>
<dbReference type="PANTHER" id="PTHR42944">
    <property type="entry name" value="ADENINE DNA GLYCOSYLASE"/>
    <property type="match status" value="1"/>
</dbReference>
<dbReference type="GO" id="GO:0034039">
    <property type="term" value="F:8-oxo-7,8-dihydroguanine DNA N-glycosylase activity"/>
    <property type="evidence" value="ECO:0007669"/>
    <property type="project" value="TreeGrafter"/>
</dbReference>
<dbReference type="Pfam" id="PF00730">
    <property type="entry name" value="HhH-GPD"/>
    <property type="match status" value="1"/>
</dbReference>
<evidence type="ECO:0000256" key="11">
    <source>
        <dbReference type="ARBA" id="ARBA00023014"/>
    </source>
</evidence>
<dbReference type="Pfam" id="PF14815">
    <property type="entry name" value="NUDIX_4"/>
    <property type="match status" value="1"/>
</dbReference>
<dbReference type="InterPro" id="IPR011257">
    <property type="entry name" value="DNA_glycosylase"/>
</dbReference>
<keyword evidence="11" id="KW-0411">Iron-sulfur</keyword>
<dbReference type="PANTHER" id="PTHR42944:SF1">
    <property type="entry name" value="ADENINE DNA GLYCOSYLASE"/>
    <property type="match status" value="1"/>
</dbReference>
<dbReference type="Gene3D" id="1.10.340.30">
    <property type="entry name" value="Hypothetical protein, domain 2"/>
    <property type="match status" value="1"/>
</dbReference>
<dbReference type="GO" id="GO:0051539">
    <property type="term" value="F:4 iron, 4 sulfur cluster binding"/>
    <property type="evidence" value="ECO:0007669"/>
    <property type="project" value="UniProtKB-UniRule"/>
</dbReference>
<dbReference type="FunFam" id="1.10.340.30:FF:000002">
    <property type="entry name" value="Adenine DNA glycosylase"/>
    <property type="match status" value="1"/>
</dbReference>
<dbReference type="OrthoDB" id="9802365at2"/>
<dbReference type="SUPFAM" id="SSF55811">
    <property type="entry name" value="Nudix"/>
    <property type="match status" value="1"/>
</dbReference>
<organism evidence="16 17">
    <name type="scientific">Aerococcus christensenii</name>
    <dbReference type="NCBI Taxonomy" id="87541"/>
    <lineage>
        <taxon>Bacteria</taxon>
        <taxon>Bacillati</taxon>
        <taxon>Bacillota</taxon>
        <taxon>Bacilli</taxon>
        <taxon>Lactobacillales</taxon>
        <taxon>Aerococcaceae</taxon>
        <taxon>Aerococcus</taxon>
    </lineage>
</organism>
<evidence type="ECO:0000256" key="3">
    <source>
        <dbReference type="ARBA" id="ARBA00008343"/>
    </source>
</evidence>
<keyword evidence="6" id="KW-0004">4Fe-4S</keyword>
<dbReference type="InterPro" id="IPR044298">
    <property type="entry name" value="MIG/MutY"/>
</dbReference>
<evidence type="ECO:0000256" key="5">
    <source>
        <dbReference type="ARBA" id="ARBA00022023"/>
    </source>
</evidence>
<feature type="domain" description="HhH-GPD" evidence="15">
    <location>
        <begin position="72"/>
        <end position="223"/>
    </location>
</feature>
<comment type="caution">
    <text evidence="16">The sequence shown here is derived from an EMBL/GenBank/DDBJ whole genome shotgun (WGS) entry which is preliminary data.</text>
</comment>
<dbReference type="GO" id="GO:0032357">
    <property type="term" value="F:oxidized purine DNA binding"/>
    <property type="evidence" value="ECO:0007669"/>
    <property type="project" value="TreeGrafter"/>
</dbReference>
<dbReference type="Gene3D" id="3.90.79.10">
    <property type="entry name" value="Nucleoside Triphosphate Pyrophosphohydrolase"/>
    <property type="match status" value="1"/>
</dbReference>
<dbReference type="GO" id="GO:0046872">
    <property type="term" value="F:metal ion binding"/>
    <property type="evidence" value="ECO:0007669"/>
    <property type="project" value="UniProtKB-UniRule"/>
</dbReference>
<dbReference type="SMART" id="SM00478">
    <property type="entry name" value="ENDO3c"/>
    <property type="match status" value="1"/>
</dbReference>
<evidence type="ECO:0000256" key="10">
    <source>
        <dbReference type="ARBA" id="ARBA00023004"/>
    </source>
</evidence>
<protein>
    <recommendedName>
        <fullName evidence="5 14">Adenine DNA glycosylase</fullName>
        <ecNumber evidence="4 14">3.2.2.31</ecNumber>
    </recommendedName>
</protein>
<dbReference type="InterPro" id="IPR029119">
    <property type="entry name" value="MutY_C"/>
</dbReference>
<comment type="cofactor">
    <cofactor evidence="14">
        <name>[4Fe-4S] cluster</name>
        <dbReference type="ChEBI" id="CHEBI:49883"/>
    </cofactor>
    <text evidence="14">Binds 1 [4Fe-4S] cluster.</text>
</comment>
<keyword evidence="12" id="KW-0234">DNA repair</keyword>
<evidence type="ECO:0000313" key="16">
    <source>
        <dbReference type="EMBL" id="KXB38285.1"/>
    </source>
</evidence>
<dbReference type="GO" id="GO:0035485">
    <property type="term" value="F:adenine/guanine mispair binding"/>
    <property type="evidence" value="ECO:0007669"/>
    <property type="project" value="TreeGrafter"/>
</dbReference>